<proteinExistence type="predicted"/>
<reference evidence="1" key="1">
    <citation type="journal article" date="2014" name="Int. J. Syst. Evol. Microbiol.">
        <title>Complete genome sequence of Corynebacterium casei LMG S-19264T (=DSM 44701T), isolated from a smear-ripened cheese.</title>
        <authorList>
            <consortium name="US DOE Joint Genome Institute (JGI-PGF)"/>
            <person name="Walter F."/>
            <person name="Albersmeier A."/>
            <person name="Kalinowski J."/>
            <person name="Ruckert C."/>
        </authorList>
    </citation>
    <scope>NUCLEOTIDE SEQUENCE</scope>
    <source>
        <strain evidence="1">NBRC 110023</strain>
    </source>
</reference>
<evidence type="ECO:0000313" key="2">
    <source>
        <dbReference type="Proteomes" id="UP001156601"/>
    </source>
</evidence>
<name>A0AA37T167_9ALTE</name>
<accession>A0AA37T167</accession>
<organism evidence="1 2">
    <name type="scientific">Agaribacter marinus</name>
    <dbReference type="NCBI Taxonomy" id="1431249"/>
    <lineage>
        <taxon>Bacteria</taxon>
        <taxon>Pseudomonadati</taxon>
        <taxon>Pseudomonadota</taxon>
        <taxon>Gammaproteobacteria</taxon>
        <taxon>Alteromonadales</taxon>
        <taxon>Alteromonadaceae</taxon>
        <taxon>Agaribacter</taxon>
    </lineage>
</organism>
<dbReference type="AlphaFoldDB" id="A0AA37T167"/>
<sequence length="61" mass="7186">MVALCLSLILLQTYKITINTKVSIKRHVVPKPHRNRDKRENNKTNPYGLVLIDLTYYLDNF</sequence>
<protein>
    <submittedName>
        <fullName evidence="1">Uncharacterized protein</fullName>
    </submittedName>
</protein>
<reference evidence="1" key="2">
    <citation type="submission" date="2023-01" db="EMBL/GenBank/DDBJ databases">
        <title>Draft genome sequence of Agaribacter marinus strain NBRC 110023.</title>
        <authorList>
            <person name="Sun Q."/>
            <person name="Mori K."/>
        </authorList>
    </citation>
    <scope>NUCLEOTIDE SEQUENCE</scope>
    <source>
        <strain evidence="1">NBRC 110023</strain>
    </source>
</reference>
<evidence type="ECO:0000313" key="1">
    <source>
        <dbReference type="EMBL" id="GLR71835.1"/>
    </source>
</evidence>
<dbReference type="Proteomes" id="UP001156601">
    <property type="component" value="Unassembled WGS sequence"/>
</dbReference>
<keyword evidence="2" id="KW-1185">Reference proteome</keyword>
<comment type="caution">
    <text evidence="1">The sequence shown here is derived from an EMBL/GenBank/DDBJ whole genome shotgun (WGS) entry which is preliminary data.</text>
</comment>
<dbReference type="EMBL" id="BSOT01000006">
    <property type="protein sequence ID" value="GLR71835.1"/>
    <property type="molecule type" value="Genomic_DNA"/>
</dbReference>
<gene>
    <name evidence="1" type="ORF">GCM10007852_27430</name>
</gene>